<keyword evidence="5" id="KW-1185">Reference proteome</keyword>
<dbReference type="InterPro" id="IPR004161">
    <property type="entry name" value="EFTu-like_2"/>
</dbReference>
<dbReference type="Gene3D" id="3.40.50.300">
    <property type="entry name" value="P-loop containing nucleotide triphosphate hydrolases"/>
    <property type="match status" value="1"/>
</dbReference>
<dbReference type="InterPro" id="IPR000640">
    <property type="entry name" value="EFG_V-like"/>
</dbReference>
<keyword evidence="2" id="KW-0699">rRNA-binding</keyword>
<comment type="subunit">
    <text evidence="2">Monomer.</text>
</comment>
<dbReference type="InterPro" id="IPR035651">
    <property type="entry name" value="BipA_V"/>
</dbReference>
<comment type="subcellular location">
    <subcellularLocation>
        <location evidence="2">Cytoplasm</location>
    </subcellularLocation>
    <text evidence="2">Binds to ribosomes.</text>
</comment>
<dbReference type="RefSeq" id="WP_330526389.1">
    <property type="nucleotide sequence ID" value="NZ_JAZBRD010000011.1"/>
</dbReference>
<dbReference type="NCBIfam" id="TIGR00231">
    <property type="entry name" value="small_GTP"/>
    <property type="match status" value="1"/>
</dbReference>
<dbReference type="InterPro" id="IPR047042">
    <property type="entry name" value="BipA_II"/>
</dbReference>
<keyword evidence="2" id="KW-0694">RNA-binding</keyword>
<accession>A0ABU7M5P1</accession>
<dbReference type="Gene3D" id="2.40.50.250">
    <property type="entry name" value="bipa protein"/>
    <property type="match status" value="1"/>
</dbReference>
<dbReference type="SUPFAM" id="SSF52540">
    <property type="entry name" value="P-loop containing nucleoside triphosphate hydrolases"/>
    <property type="match status" value="1"/>
</dbReference>
<keyword evidence="2" id="KW-0690">Ribosome biogenesis</keyword>
<dbReference type="SUPFAM" id="SSF54980">
    <property type="entry name" value="EF-G C-terminal domain-like"/>
    <property type="match status" value="2"/>
</dbReference>
<proteinExistence type="inferred from homology"/>
<dbReference type="Pfam" id="PF00679">
    <property type="entry name" value="EFG_C"/>
    <property type="match status" value="1"/>
</dbReference>
<evidence type="ECO:0000256" key="2">
    <source>
        <dbReference type="HAMAP-Rule" id="MF_00849"/>
    </source>
</evidence>
<dbReference type="InterPro" id="IPR009000">
    <property type="entry name" value="Transl_B-barrel_sf"/>
</dbReference>
<dbReference type="CDD" id="cd16263">
    <property type="entry name" value="BipA_III"/>
    <property type="match status" value="1"/>
</dbReference>
<keyword evidence="2" id="KW-0378">Hydrolase</keyword>
<comment type="catalytic activity">
    <reaction evidence="2">
        <text>GTP + H2O = GDP + phosphate + H(+)</text>
        <dbReference type="Rhea" id="RHEA:19669"/>
        <dbReference type="ChEBI" id="CHEBI:15377"/>
        <dbReference type="ChEBI" id="CHEBI:15378"/>
        <dbReference type="ChEBI" id="CHEBI:37565"/>
        <dbReference type="ChEBI" id="CHEBI:43474"/>
        <dbReference type="ChEBI" id="CHEBI:58189"/>
    </reaction>
</comment>
<dbReference type="Pfam" id="PF21018">
    <property type="entry name" value="BipA_C"/>
    <property type="match status" value="1"/>
</dbReference>
<dbReference type="Proteomes" id="UP001331664">
    <property type="component" value="Unassembled WGS sequence"/>
</dbReference>
<dbReference type="PRINTS" id="PR00315">
    <property type="entry name" value="ELONGATNFCT"/>
</dbReference>
<dbReference type="InterPro" id="IPR042116">
    <property type="entry name" value="TypA/BipA_C"/>
</dbReference>
<dbReference type="InterPro" id="IPR047041">
    <property type="entry name" value="BipA_GTP-bd_dom"/>
</dbReference>
<gene>
    <name evidence="4" type="primary">typA</name>
    <name evidence="2" type="synonym">bipA</name>
    <name evidence="4" type="ORF">V2I23_07015</name>
</gene>
<dbReference type="SUPFAM" id="SSF50447">
    <property type="entry name" value="Translation proteins"/>
    <property type="match status" value="1"/>
</dbReference>
<dbReference type="PANTHER" id="PTHR42908:SF8">
    <property type="entry name" value="TR-TYPE G DOMAIN-CONTAINING PROTEIN"/>
    <property type="match status" value="1"/>
</dbReference>
<keyword evidence="1 2" id="KW-0342">GTP-binding</keyword>
<dbReference type="CDD" id="cd03710">
    <property type="entry name" value="BipA_TypA_C"/>
    <property type="match status" value="1"/>
</dbReference>
<dbReference type="HAMAP" id="MF_00849">
    <property type="entry name" value="BipA"/>
    <property type="match status" value="1"/>
</dbReference>
<comment type="similarity">
    <text evidence="2">Belongs to the TRAFAC class translation factor GTPase superfamily. Classic translation factor GTPase family. BipA subfamily.</text>
</comment>
<feature type="binding site" evidence="2">
    <location>
        <begin position="127"/>
        <end position="130"/>
    </location>
    <ligand>
        <name>GTP</name>
        <dbReference type="ChEBI" id="CHEBI:37565"/>
    </ligand>
</feature>
<evidence type="ECO:0000313" key="4">
    <source>
        <dbReference type="EMBL" id="MEE3745041.1"/>
    </source>
</evidence>
<dbReference type="PANTHER" id="PTHR42908">
    <property type="entry name" value="TRANSLATION ELONGATION FACTOR-RELATED"/>
    <property type="match status" value="1"/>
</dbReference>
<dbReference type="InterPro" id="IPR031157">
    <property type="entry name" value="G_TR_CS"/>
</dbReference>
<evidence type="ECO:0000256" key="1">
    <source>
        <dbReference type="ARBA" id="ARBA00023134"/>
    </source>
</evidence>
<protein>
    <recommendedName>
        <fullName evidence="2">Large ribosomal subunit assembly factor BipA</fullName>
        <ecNumber evidence="2">3.6.5.-</ecNumber>
    </recommendedName>
    <alternativeName>
        <fullName evidence="2">GTP-binding protein BipA</fullName>
    </alternativeName>
</protein>
<dbReference type="InterPro" id="IPR027417">
    <property type="entry name" value="P-loop_NTPase"/>
</dbReference>
<keyword evidence="2" id="KW-0820">tRNA-binding</keyword>
<dbReference type="Gene3D" id="3.30.70.240">
    <property type="match status" value="1"/>
</dbReference>
<dbReference type="PROSITE" id="PS51722">
    <property type="entry name" value="G_TR_2"/>
    <property type="match status" value="1"/>
</dbReference>
<dbReference type="EMBL" id="JAZBRD010000011">
    <property type="protein sequence ID" value="MEE3745041.1"/>
    <property type="molecule type" value="Genomic_DNA"/>
</dbReference>
<dbReference type="InterPro" id="IPR006298">
    <property type="entry name" value="BipA"/>
</dbReference>
<keyword evidence="2" id="KW-0547">Nucleotide-binding</keyword>
<dbReference type="InterPro" id="IPR035647">
    <property type="entry name" value="EFG_III/V"/>
</dbReference>
<dbReference type="Pfam" id="PF00009">
    <property type="entry name" value="GTP_EFTU"/>
    <property type="match status" value="1"/>
</dbReference>
<dbReference type="CDD" id="cd03691">
    <property type="entry name" value="BipA_TypA_II"/>
    <property type="match status" value="1"/>
</dbReference>
<keyword evidence="2" id="KW-0963">Cytoplasm</keyword>
<name>A0ABU7M5P1_9BACT</name>
<dbReference type="InterPro" id="IPR048876">
    <property type="entry name" value="BipA_C"/>
</dbReference>
<dbReference type="PROSITE" id="PS00301">
    <property type="entry name" value="G_TR_1"/>
    <property type="match status" value="1"/>
</dbReference>
<dbReference type="Gene3D" id="3.30.70.870">
    <property type="entry name" value="Elongation Factor G (Translational Gtpase), domain 3"/>
    <property type="match status" value="1"/>
</dbReference>
<evidence type="ECO:0000259" key="3">
    <source>
        <dbReference type="PROSITE" id="PS51722"/>
    </source>
</evidence>
<feature type="binding site" evidence="2">
    <location>
        <begin position="14"/>
        <end position="19"/>
    </location>
    <ligand>
        <name>GTP</name>
        <dbReference type="ChEBI" id="CHEBI:37565"/>
    </ligand>
</feature>
<dbReference type="Gene3D" id="2.40.30.10">
    <property type="entry name" value="Translation factors"/>
    <property type="match status" value="1"/>
</dbReference>
<dbReference type="InterPro" id="IPR005225">
    <property type="entry name" value="Small_GTP-bd"/>
</dbReference>
<sequence length="600" mass="66472">MENIRNIAVIAHVDHGKTTMVDELLKQSGTFTEHQNIGERVMDSNDIERERGITILSKNTAIRYKDYKINIIDTPGHADFGGEVERVLKMVDGVLLLVDAQEGVMPQTKFVVKKALSLGLRPIVVVNKIDKPAADPDRVINEIFDLFVALDANDEQLEFPIVYAAAKNGYAKHKLEDENINMEPLFETIIAHVPAPSGKDDNPLQLQVFTLDYDNYVGKIGIARIFNGKISKNQSVMLAKADGSKTTGRISKLIGFLGLERTDIDNASSGDIVAIAGFDALDVGDSVVDPNNPMPLDPLHIEEPTLSVVFSVNDGPLSGTEGKFVTSNKLDERLESEMKTNIAMRYENIGEGKFKVSGRGELQITILAENMRREGFEFCLGRPEVIVKEIDGVKCEPYELLVIDAPDDCTGAVIEKLGKRKAEMVSMNPTGDGQTRIEFEIPARGLIGFRSQFLTDTKGEGVMNHSFLEFRPLSGSVEHRSNGALVSMENGVALAYSLFNLQDRGVLFCEPQTKVYIGMIIGEHSRPNDLDVNPIKGKNLTNVRASGSDDAIKLVPPRKLSLERALEWIEEDELVEVTPVNIRVRKRYLDPTLRKRMAKK</sequence>
<dbReference type="InterPro" id="IPR047043">
    <property type="entry name" value="BipA_III"/>
</dbReference>
<organism evidence="4 5">
    <name type="scientific">Campylobacter porcelli</name>
    <dbReference type="NCBI Taxonomy" id="1660073"/>
    <lineage>
        <taxon>Bacteria</taxon>
        <taxon>Pseudomonadati</taxon>
        <taxon>Campylobacterota</taxon>
        <taxon>Epsilonproteobacteria</taxon>
        <taxon>Campylobacterales</taxon>
        <taxon>Campylobacteraceae</taxon>
        <taxon>Campylobacter</taxon>
    </lineage>
</organism>
<dbReference type="NCBIfam" id="TIGR01394">
    <property type="entry name" value="TypA_BipA"/>
    <property type="match status" value="1"/>
</dbReference>
<feature type="domain" description="Tr-type G" evidence="3">
    <location>
        <begin position="2"/>
        <end position="197"/>
    </location>
</feature>
<dbReference type="InterPro" id="IPR000795">
    <property type="entry name" value="T_Tr_GTP-bd_dom"/>
</dbReference>
<comment type="function">
    <text evidence="2">A 50S ribosomal subunit assembly protein with GTPase activity, required for 50S subunit assembly at low temperatures, may also play a role in translation. Binds GTP and analogs. Binds the 70S ribosome between the 30S and 50S subunits, in a similar position as ribosome-bound EF-G; it contacts a number of ribosomal proteins, both rRNAs and the A-site tRNA.</text>
</comment>
<dbReference type="EC" id="3.6.5.-" evidence="2"/>
<dbReference type="CDD" id="cd01891">
    <property type="entry name" value="TypA_BipA"/>
    <property type="match status" value="1"/>
</dbReference>
<evidence type="ECO:0000313" key="5">
    <source>
        <dbReference type="Proteomes" id="UP001331664"/>
    </source>
</evidence>
<reference evidence="4 5" key="1">
    <citation type="submission" date="2024-01" db="EMBL/GenBank/DDBJ databases">
        <title>Campylobacter porcellus sp. nov.</title>
        <authorList>
            <person name="Papic B."/>
            <person name="Gruntar I."/>
        </authorList>
    </citation>
    <scope>NUCLEOTIDE SEQUENCE [LARGE SCALE GENOMIC DNA]</scope>
    <source>
        <strain evidence="4 5">CX2-4855-23</strain>
    </source>
</reference>
<dbReference type="Pfam" id="PF03144">
    <property type="entry name" value="GTP_EFTU_D2"/>
    <property type="match status" value="1"/>
</dbReference>
<comment type="caution">
    <text evidence="4">The sequence shown here is derived from an EMBL/GenBank/DDBJ whole genome shotgun (WGS) entry which is preliminary data.</text>
</comment>